<keyword evidence="3" id="KW-1185">Reference proteome</keyword>
<reference evidence="2 3" key="1">
    <citation type="submission" date="2023-01" db="EMBL/GenBank/DDBJ databases">
        <title>Analysis of 21 Apiospora genomes using comparative genomics revels a genus with tremendous synthesis potential of carbohydrate active enzymes and secondary metabolites.</title>
        <authorList>
            <person name="Sorensen T."/>
        </authorList>
    </citation>
    <scope>NUCLEOTIDE SEQUENCE [LARGE SCALE GENOMIC DNA]</scope>
    <source>
        <strain evidence="2 3">CBS 83171</strain>
    </source>
</reference>
<proteinExistence type="predicted"/>
<comment type="caution">
    <text evidence="2">The sequence shown here is derived from an EMBL/GenBank/DDBJ whole genome shotgun (WGS) entry which is preliminary data.</text>
</comment>
<sequence length="116" mass="13444">MYEANHQNTYDEISIRYAHWMMNYEFRRKMPILFKECYLYEAVRFPDLRYRDKYHATTAEVNNKVVEQWSPVKGHLVTMPSVDVGMPQCSSINLENRGKAQASPSTTVSDAGKSSS</sequence>
<gene>
    <name evidence="2" type="ORF">PG996_014548</name>
</gene>
<evidence type="ECO:0000313" key="2">
    <source>
        <dbReference type="EMBL" id="KAK8046484.1"/>
    </source>
</evidence>
<feature type="compositionally biased region" description="Polar residues" evidence="1">
    <location>
        <begin position="102"/>
        <end position="116"/>
    </location>
</feature>
<feature type="region of interest" description="Disordered" evidence="1">
    <location>
        <begin position="93"/>
        <end position="116"/>
    </location>
</feature>
<protein>
    <submittedName>
        <fullName evidence="2">Uncharacterized protein</fullName>
    </submittedName>
</protein>
<organism evidence="2 3">
    <name type="scientific">Apiospora saccharicola</name>
    <dbReference type="NCBI Taxonomy" id="335842"/>
    <lineage>
        <taxon>Eukaryota</taxon>
        <taxon>Fungi</taxon>
        <taxon>Dikarya</taxon>
        <taxon>Ascomycota</taxon>
        <taxon>Pezizomycotina</taxon>
        <taxon>Sordariomycetes</taxon>
        <taxon>Xylariomycetidae</taxon>
        <taxon>Amphisphaeriales</taxon>
        <taxon>Apiosporaceae</taxon>
        <taxon>Apiospora</taxon>
    </lineage>
</organism>
<accession>A0ABR1TIM2</accession>
<evidence type="ECO:0000256" key="1">
    <source>
        <dbReference type="SAM" id="MobiDB-lite"/>
    </source>
</evidence>
<evidence type="ECO:0000313" key="3">
    <source>
        <dbReference type="Proteomes" id="UP001446871"/>
    </source>
</evidence>
<dbReference type="EMBL" id="JAQQWM010000009">
    <property type="protein sequence ID" value="KAK8046484.1"/>
    <property type="molecule type" value="Genomic_DNA"/>
</dbReference>
<dbReference type="Proteomes" id="UP001446871">
    <property type="component" value="Unassembled WGS sequence"/>
</dbReference>
<name>A0ABR1TIM2_9PEZI</name>